<keyword evidence="11" id="KW-1185">Reference proteome</keyword>
<keyword evidence="2" id="KW-1003">Cell membrane</keyword>
<dbReference type="AlphaFoldDB" id="A0A1G5XK18"/>
<name>A0A1G5XK18_9EURY</name>
<protein>
    <submittedName>
        <fullName evidence="10">Putative ABC transport system permease protein</fullName>
    </submittedName>
</protein>
<evidence type="ECO:0000256" key="7">
    <source>
        <dbReference type="SAM" id="Phobius"/>
    </source>
</evidence>
<dbReference type="Pfam" id="PF02687">
    <property type="entry name" value="FtsX"/>
    <property type="match status" value="1"/>
</dbReference>
<feature type="domain" description="MacB-like periplasmic core" evidence="9">
    <location>
        <begin position="2"/>
        <end position="202"/>
    </location>
</feature>
<comment type="subcellular location">
    <subcellularLocation>
        <location evidence="1">Cell membrane</location>
        <topology evidence="1">Multi-pass membrane protein</topology>
    </subcellularLocation>
</comment>
<dbReference type="STRING" id="230361.sm9_1000"/>
<dbReference type="PANTHER" id="PTHR30572:SF4">
    <property type="entry name" value="ABC TRANSPORTER PERMEASE YTRF"/>
    <property type="match status" value="1"/>
</dbReference>
<feature type="transmembrane region" description="Helical" evidence="7">
    <location>
        <begin position="321"/>
        <end position="342"/>
    </location>
</feature>
<evidence type="ECO:0000256" key="6">
    <source>
        <dbReference type="ARBA" id="ARBA00038076"/>
    </source>
</evidence>
<dbReference type="EMBL" id="FMXB01000027">
    <property type="protein sequence ID" value="SDA70520.1"/>
    <property type="molecule type" value="Genomic_DNA"/>
</dbReference>
<feature type="domain" description="ABC3 transporter permease C-terminal" evidence="8">
    <location>
        <begin position="233"/>
        <end position="349"/>
    </location>
</feature>
<dbReference type="PANTHER" id="PTHR30572">
    <property type="entry name" value="MEMBRANE COMPONENT OF TRANSPORTER-RELATED"/>
    <property type="match status" value="1"/>
</dbReference>
<comment type="similarity">
    <text evidence="6">Belongs to the ABC-4 integral membrane protein family.</text>
</comment>
<keyword evidence="4 7" id="KW-1133">Transmembrane helix</keyword>
<sequence length="356" mass="37211">MSIIGIAIGIATIVALGLITAGLEDSVQTSFNEGGAEITVMNSTNVGGGSALLDSSLIDDLKNVTNVSDAAGQLSVSDSNPLLEQSDSPGMGTRFYGINASKLNLVGIKDVNGSVYEDGSYEAIVGLSYSDLYNVSIGDNLTLFGHDFEVVGIFESGSMLADNGVYASLDTLQNLSDTSDVSSIYVKTSEGANDTIVGDNIEDKYGNLTVLTSEELSSIFDNVTDILDTASLAISGLAIFVGAIGVVNTMVMTVYERTKEIGVLKSIGWKSKKILMMILGETLVLTTLSGIVGSILGISIAEIGVKLIGREGFSLVYTPKTFILAFGITIIVGIIGGVYPAYKASKLAPTEALRYE</sequence>
<dbReference type="Proteomes" id="UP000323439">
    <property type="component" value="Unassembled WGS sequence"/>
</dbReference>
<feature type="transmembrane region" description="Helical" evidence="7">
    <location>
        <begin position="275"/>
        <end position="301"/>
    </location>
</feature>
<evidence type="ECO:0000256" key="2">
    <source>
        <dbReference type="ARBA" id="ARBA00022475"/>
    </source>
</evidence>
<evidence type="ECO:0000256" key="5">
    <source>
        <dbReference type="ARBA" id="ARBA00023136"/>
    </source>
</evidence>
<accession>A0A1G5XK18</accession>
<evidence type="ECO:0000313" key="11">
    <source>
        <dbReference type="Proteomes" id="UP000323439"/>
    </source>
</evidence>
<evidence type="ECO:0000313" key="10">
    <source>
        <dbReference type="EMBL" id="SDA70520.1"/>
    </source>
</evidence>
<dbReference type="InterPro" id="IPR003838">
    <property type="entry name" value="ABC3_permease_C"/>
</dbReference>
<keyword evidence="5 7" id="KW-0472">Membrane</keyword>
<dbReference type="Pfam" id="PF12704">
    <property type="entry name" value="MacB_PCD"/>
    <property type="match status" value="1"/>
</dbReference>
<dbReference type="RefSeq" id="WP_223166083.1">
    <property type="nucleotide sequence ID" value="NZ_FMXB01000027.1"/>
</dbReference>
<evidence type="ECO:0000259" key="9">
    <source>
        <dbReference type="Pfam" id="PF12704"/>
    </source>
</evidence>
<organism evidence="10 11">
    <name type="scientific">Methanobrevibacter millerae</name>
    <dbReference type="NCBI Taxonomy" id="230361"/>
    <lineage>
        <taxon>Archaea</taxon>
        <taxon>Methanobacteriati</taxon>
        <taxon>Methanobacteriota</taxon>
        <taxon>Methanomada group</taxon>
        <taxon>Methanobacteria</taxon>
        <taxon>Methanobacteriales</taxon>
        <taxon>Methanobacteriaceae</taxon>
        <taxon>Methanobrevibacter</taxon>
    </lineage>
</organism>
<proteinExistence type="inferred from homology"/>
<gene>
    <name evidence="10" type="ORF">SAMN02910315_02311</name>
</gene>
<feature type="transmembrane region" description="Helical" evidence="7">
    <location>
        <begin position="232"/>
        <end position="255"/>
    </location>
</feature>
<evidence type="ECO:0000259" key="8">
    <source>
        <dbReference type="Pfam" id="PF02687"/>
    </source>
</evidence>
<dbReference type="InterPro" id="IPR050250">
    <property type="entry name" value="Macrolide_Exporter_MacB"/>
</dbReference>
<evidence type="ECO:0000256" key="3">
    <source>
        <dbReference type="ARBA" id="ARBA00022692"/>
    </source>
</evidence>
<evidence type="ECO:0000256" key="4">
    <source>
        <dbReference type="ARBA" id="ARBA00022989"/>
    </source>
</evidence>
<dbReference type="GO" id="GO:0005886">
    <property type="term" value="C:plasma membrane"/>
    <property type="evidence" value="ECO:0007669"/>
    <property type="project" value="UniProtKB-SubCell"/>
</dbReference>
<dbReference type="InterPro" id="IPR025857">
    <property type="entry name" value="MacB_PCD"/>
</dbReference>
<dbReference type="GO" id="GO:0022857">
    <property type="term" value="F:transmembrane transporter activity"/>
    <property type="evidence" value="ECO:0007669"/>
    <property type="project" value="TreeGrafter"/>
</dbReference>
<keyword evidence="3 7" id="KW-0812">Transmembrane</keyword>
<reference evidence="10 11" key="1">
    <citation type="submission" date="2016-10" db="EMBL/GenBank/DDBJ databases">
        <authorList>
            <person name="Varghese N."/>
            <person name="Submissions S."/>
        </authorList>
    </citation>
    <scope>NUCLEOTIDE SEQUENCE [LARGE SCALE GENOMIC DNA]</scope>
    <source>
        <strain evidence="10 11">DSM 16643</strain>
    </source>
</reference>
<evidence type="ECO:0000256" key="1">
    <source>
        <dbReference type="ARBA" id="ARBA00004651"/>
    </source>
</evidence>